<dbReference type="OMA" id="IYCCTPS"/>
<dbReference type="PANTHER" id="PTHR13812">
    <property type="entry name" value="KETIMINE REDUCTASE MU-CRYSTALLIN"/>
    <property type="match status" value="1"/>
</dbReference>
<dbReference type="HOGENOM" id="CLU_042088_0_1_1"/>
<evidence type="ECO:0000313" key="4">
    <source>
        <dbReference type="Proteomes" id="UP000006753"/>
    </source>
</evidence>
<organism evidence="3 4">
    <name type="scientific">Marssonina brunnea f. sp. multigermtubi (strain MB_m1)</name>
    <name type="common">Marssonina leaf spot fungus</name>
    <dbReference type="NCBI Taxonomy" id="1072389"/>
    <lineage>
        <taxon>Eukaryota</taxon>
        <taxon>Fungi</taxon>
        <taxon>Dikarya</taxon>
        <taxon>Ascomycota</taxon>
        <taxon>Pezizomycotina</taxon>
        <taxon>Leotiomycetes</taxon>
        <taxon>Helotiales</taxon>
        <taxon>Drepanopezizaceae</taxon>
        <taxon>Drepanopeziza</taxon>
    </lineage>
</organism>
<dbReference type="OrthoDB" id="41492at2759"/>
<dbReference type="GO" id="GO:0005737">
    <property type="term" value="C:cytoplasm"/>
    <property type="evidence" value="ECO:0007669"/>
    <property type="project" value="TreeGrafter"/>
</dbReference>
<gene>
    <name evidence="3" type="ORF">MBM_01111</name>
</gene>
<dbReference type="EMBL" id="JH921429">
    <property type="protein sequence ID" value="EKD20429.1"/>
    <property type="molecule type" value="Genomic_DNA"/>
</dbReference>
<protein>
    <submittedName>
        <fullName evidence="3">Ornithine cyclodeaminase</fullName>
    </submittedName>
</protein>
<dbReference type="InParanoid" id="K1Y5G5"/>
<feature type="compositionally biased region" description="Low complexity" evidence="2">
    <location>
        <begin position="387"/>
        <end position="396"/>
    </location>
</feature>
<name>K1Y5G5_MARBU</name>
<proteinExistence type="inferred from homology"/>
<dbReference type="AlphaFoldDB" id="K1Y5G5"/>
<accession>K1Y5G5</accession>
<dbReference type="eggNOG" id="KOG3007">
    <property type="taxonomic scope" value="Eukaryota"/>
</dbReference>
<dbReference type="STRING" id="1072389.K1Y5G5"/>
<evidence type="ECO:0000313" key="3">
    <source>
        <dbReference type="EMBL" id="EKD20429.1"/>
    </source>
</evidence>
<feature type="compositionally biased region" description="Low complexity" evidence="2">
    <location>
        <begin position="404"/>
        <end position="421"/>
    </location>
</feature>
<feature type="region of interest" description="Disordered" evidence="2">
    <location>
        <begin position="373"/>
        <end position="437"/>
    </location>
</feature>
<dbReference type="GeneID" id="18757046"/>
<reference evidence="3 4" key="1">
    <citation type="journal article" date="2012" name="BMC Genomics">
        <title>Sequencing the genome of Marssonina brunnea reveals fungus-poplar co-evolution.</title>
        <authorList>
            <person name="Zhu S."/>
            <person name="Cao Y.-Z."/>
            <person name="Jiang C."/>
            <person name="Tan B.-Y."/>
            <person name="Wang Z."/>
            <person name="Feng S."/>
            <person name="Zhang L."/>
            <person name="Su X.-H."/>
            <person name="Brejova B."/>
            <person name="Vinar T."/>
            <person name="Xu M."/>
            <person name="Wang M.-X."/>
            <person name="Zhang S.-G."/>
            <person name="Huang M.-R."/>
            <person name="Wu R."/>
            <person name="Zhou Y."/>
        </authorList>
    </citation>
    <scope>NUCLEOTIDE SEQUENCE [LARGE SCALE GENOMIC DNA]</scope>
    <source>
        <strain evidence="3 4">MB_m1</strain>
    </source>
</reference>
<feature type="compositionally biased region" description="Basic and acidic residues" evidence="2">
    <location>
        <begin position="422"/>
        <end position="436"/>
    </location>
</feature>
<dbReference type="PANTHER" id="PTHR13812:SF19">
    <property type="entry name" value="KETIMINE REDUCTASE MU-CRYSTALLIN"/>
    <property type="match status" value="1"/>
</dbReference>
<dbReference type="FunFam" id="3.40.50.720:FF:000577">
    <property type="entry name" value="Proline utilization protein PrnX, putative"/>
    <property type="match status" value="1"/>
</dbReference>
<dbReference type="Gene3D" id="3.40.50.720">
    <property type="entry name" value="NAD(P)-binding Rossmann-like Domain"/>
    <property type="match status" value="1"/>
</dbReference>
<comment type="similarity">
    <text evidence="1">Belongs to the ornithine cyclodeaminase/mu-crystallin family.</text>
</comment>
<dbReference type="FunCoup" id="K1Y5G5">
    <property type="interactions" value="6"/>
</dbReference>
<evidence type="ECO:0000256" key="1">
    <source>
        <dbReference type="ARBA" id="ARBA00008903"/>
    </source>
</evidence>
<dbReference type="KEGG" id="mbe:MBM_01111"/>
<dbReference type="SUPFAM" id="SSF51735">
    <property type="entry name" value="NAD(P)-binding Rossmann-fold domains"/>
    <property type="match status" value="1"/>
</dbReference>
<sequence length="479" mass="52543">MPLTILSDDNVKEILHNLTRDDVAALQIAMRNAMHEYATGATNSGACADNQPKRTVIGSAGNSTTTLFMPSISSSSIAIKVVTLACPPSNPDEAPSASANEDATPYGSLTLMGAEGKPFGFLNAEEITAFRTALASSLLMLRRTKVKTITVFGTGKQAYWHIRLALLLRGNTIKNVHFINREFNERAAKIMKAFVTYDIAAKRSEGWVDTQFDLASLKYTEIDRILKQRLRASDIIICTTPSTEPLFDHTILTNTEGRMRARLIIAIGSYKPHMIEIPPEVVTQAIKVHGAGHHFHKRAEEGGVIVVDTLECLREAGELVQAGVRSDRTVELGELVMLDQMHPHDDDSPIEDSPRSSFQDLTISLDGTRSMSKIFGDSSIESPGSPPARSSSRKSSFTLNRKPSFSLRPSRSNSMSSQSGDSSRRKQEQTEKDDQMSRWLSSGNVIYKSVGMGLMDLVVGGEVVKLARKKNIGTTIRDF</sequence>
<evidence type="ECO:0000256" key="2">
    <source>
        <dbReference type="SAM" id="MobiDB-lite"/>
    </source>
</evidence>
<dbReference type="InterPro" id="IPR003462">
    <property type="entry name" value="ODC_Mu_crystall"/>
</dbReference>
<keyword evidence="4" id="KW-1185">Reference proteome</keyword>
<dbReference type="Proteomes" id="UP000006753">
    <property type="component" value="Unassembled WGS sequence"/>
</dbReference>
<dbReference type="InterPro" id="IPR036291">
    <property type="entry name" value="NAD(P)-bd_dom_sf"/>
</dbReference>